<protein>
    <submittedName>
        <fullName evidence="3">Tetratricopeptide repeat-containing protein</fullName>
    </submittedName>
</protein>
<proteinExistence type="predicted"/>
<organism evidence="3 4">
    <name type="scientific">Pseudobacteriovorax antillogorgiicola</name>
    <dbReference type="NCBI Taxonomy" id="1513793"/>
    <lineage>
        <taxon>Bacteria</taxon>
        <taxon>Pseudomonadati</taxon>
        <taxon>Bdellovibrionota</taxon>
        <taxon>Oligoflexia</taxon>
        <taxon>Oligoflexales</taxon>
        <taxon>Pseudobacteriovoracaceae</taxon>
        <taxon>Pseudobacteriovorax</taxon>
    </lineage>
</organism>
<dbReference type="STRING" id="1513793.SAMN06296036_13231"/>
<dbReference type="RefSeq" id="WP_132325309.1">
    <property type="nucleotide sequence ID" value="NZ_FWZT01000032.1"/>
</dbReference>
<evidence type="ECO:0000313" key="4">
    <source>
        <dbReference type="Proteomes" id="UP000192907"/>
    </source>
</evidence>
<keyword evidence="2" id="KW-0175">Coiled coil</keyword>
<dbReference type="Gene3D" id="1.25.40.10">
    <property type="entry name" value="Tetratricopeptide repeat domain"/>
    <property type="match status" value="2"/>
</dbReference>
<dbReference type="OrthoDB" id="129043at2"/>
<feature type="coiled-coil region" evidence="2">
    <location>
        <begin position="366"/>
        <end position="393"/>
    </location>
</feature>
<dbReference type="InterPro" id="IPR011990">
    <property type="entry name" value="TPR-like_helical_dom_sf"/>
</dbReference>
<evidence type="ECO:0000313" key="3">
    <source>
        <dbReference type="EMBL" id="SMF78147.1"/>
    </source>
</evidence>
<dbReference type="Proteomes" id="UP000192907">
    <property type="component" value="Unassembled WGS sequence"/>
</dbReference>
<evidence type="ECO:0000256" key="1">
    <source>
        <dbReference type="PROSITE-ProRule" id="PRU00339"/>
    </source>
</evidence>
<dbReference type="SMART" id="SM00028">
    <property type="entry name" value="TPR"/>
    <property type="match status" value="4"/>
</dbReference>
<dbReference type="PROSITE" id="PS50005">
    <property type="entry name" value="TPR"/>
    <property type="match status" value="3"/>
</dbReference>
<evidence type="ECO:0000256" key="2">
    <source>
        <dbReference type="SAM" id="Coils"/>
    </source>
</evidence>
<gene>
    <name evidence="3" type="ORF">SAMN06296036_13231</name>
</gene>
<name>A0A1Y6CU41_9BACT</name>
<dbReference type="Pfam" id="PF13181">
    <property type="entry name" value="TPR_8"/>
    <property type="match status" value="3"/>
</dbReference>
<reference evidence="4" key="1">
    <citation type="submission" date="2017-04" db="EMBL/GenBank/DDBJ databases">
        <authorList>
            <person name="Varghese N."/>
            <person name="Submissions S."/>
        </authorList>
    </citation>
    <scope>NUCLEOTIDE SEQUENCE [LARGE SCALE GENOMIC DNA]</scope>
    <source>
        <strain evidence="4">RKEM611</strain>
    </source>
</reference>
<dbReference type="PANTHER" id="PTHR12558">
    <property type="entry name" value="CELL DIVISION CYCLE 16,23,27"/>
    <property type="match status" value="1"/>
</dbReference>
<dbReference type="SUPFAM" id="SSF48452">
    <property type="entry name" value="TPR-like"/>
    <property type="match status" value="1"/>
</dbReference>
<sequence>MPIGACIHVNQSLGNALDHYRRYLQLPYQWQPFKAGEKYSVEGGDFFVLHNSIPEELKTIDVLHHLHSHPCYCAIPIIFVSEDLSPSASTLYDEAEFVWQIKPFDSGEFFQTLHDIQDYIKKNQKLLQYRTKLQVAIHKKEFSLAMKVYQAIQKRYPYPYRSHLLAGEIMYGLKQYDEAIAEVKQAQELIPNSMEADSLLARIYLERGDEAHYQDVMNRMTQKAEIHLKNMIHWGHVYVEKGETLKSLSVYERALEEDPNNVDAQHGYLAANLISGKTEVAKEIIEGSSQALQLARLCNMKGISMANKGQYRSAQKLYRNAMNFLPDKAAEHKLWFNLGLCLKKKGELVDAREMFEKCQATAPKDFKKVHDQIEDIDRKLREQREAEEQEKSKTIADSFTLDYETIIVK</sequence>
<feature type="repeat" description="TPR" evidence="1">
    <location>
        <begin position="228"/>
        <end position="261"/>
    </location>
</feature>
<dbReference type="PANTHER" id="PTHR12558:SF13">
    <property type="entry name" value="CELL DIVISION CYCLE PROTEIN 27 HOMOLOG"/>
    <property type="match status" value="1"/>
</dbReference>
<dbReference type="InterPro" id="IPR019734">
    <property type="entry name" value="TPR_rpt"/>
</dbReference>
<dbReference type="EMBL" id="FWZT01000032">
    <property type="protein sequence ID" value="SMF78147.1"/>
    <property type="molecule type" value="Genomic_DNA"/>
</dbReference>
<dbReference type="AlphaFoldDB" id="A0A1Y6CU41"/>
<feature type="repeat" description="TPR" evidence="1">
    <location>
        <begin position="160"/>
        <end position="193"/>
    </location>
</feature>
<feature type="repeat" description="TPR" evidence="1">
    <location>
        <begin position="332"/>
        <end position="365"/>
    </location>
</feature>
<keyword evidence="1" id="KW-0802">TPR repeat</keyword>
<keyword evidence="4" id="KW-1185">Reference proteome</keyword>
<accession>A0A1Y6CU41</accession>